<keyword evidence="1" id="KW-1133">Transmembrane helix</keyword>
<organism evidence="2 3">
    <name type="scientific">Acidaminobacter hydrogenoformans DSM 2784</name>
    <dbReference type="NCBI Taxonomy" id="1120920"/>
    <lineage>
        <taxon>Bacteria</taxon>
        <taxon>Bacillati</taxon>
        <taxon>Bacillota</taxon>
        <taxon>Clostridia</taxon>
        <taxon>Peptostreptococcales</taxon>
        <taxon>Acidaminobacteraceae</taxon>
        <taxon>Acidaminobacter</taxon>
    </lineage>
</organism>
<feature type="transmembrane region" description="Helical" evidence="1">
    <location>
        <begin position="20"/>
        <end position="43"/>
    </location>
</feature>
<keyword evidence="3" id="KW-1185">Reference proteome</keyword>
<dbReference type="STRING" id="1120920.SAMN03080599_00456"/>
<sequence>MYRYKKSEIYLQAAVGAMFIIFGVMLGNWVYLSILGLVSLFLFKDCLKQMKTVIEVKGDRIELRTGDKVTQTILYKNLQFITRTRRNKKWVVVGHDKNIFYIRPAIIDHEKLLSEVLMFNRKNKKVYIHESIEIK</sequence>
<protein>
    <submittedName>
        <fullName evidence="2">Uncharacterized protein</fullName>
    </submittedName>
</protein>
<evidence type="ECO:0000256" key="1">
    <source>
        <dbReference type="SAM" id="Phobius"/>
    </source>
</evidence>
<gene>
    <name evidence="2" type="ORF">SAMN03080599_00456</name>
</gene>
<evidence type="ECO:0000313" key="2">
    <source>
        <dbReference type="EMBL" id="SCZ76886.1"/>
    </source>
</evidence>
<dbReference type="Proteomes" id="UP000199208">
    <property type="component" value="Unassembled WGS sequence"/>
</dbReference>
<name>A0A1G5RSB6_9FIRM</name>
<dbReference type="AlphaFoldDB" id="A0A1G5RSB6"/>
<accession>A0A1G5RSB6</accession>
<reference evidence="2 3" key="1">
    <citation type="submission" date="2016-10" db="EMBL/GenBank/DDBJ databases">
        <authorList>
            <person name="de Groot N.N."/>
        </authorList>
    </citation>
    <scope>NUCLEOTIDE SEQUENCE [LARGE SCALE GENOMIC DNA]</scope>
    <source>
        <strain evidence="2 3">DSM 2784</strain>
    </source>
</reference>
<dbReference type="EMBL" id="FMWL01000002">
    <property type="protein sequence ID" value="SCZ76886.1"/>
    <property type="molecule type" value="Genomic_DNA"/>
</dbReference>
<dbReference type="OrthoDB" id="9992388at2"/>
<keyword evidence="1" id="KW-0472">Membrane</keyword>
<dbReference type="RefSeq" id="WP_092589268.1">
    <property type="nucleotide sequence ID" value="NZ_FMWL01000002.1"/>
</dbReference>
<evidence type="ECO:0000313" key="3">
    <source>
        <dbReference type="Proteomes" id="UP000199208"/>
    </source>
</evidence>
<proteinExistence type="predicted"/>
<keyword evidence="1" id="KW-0812">Transmembrane</keyword>